<dbReference type="RefSeq" id="WP_114672916.1">
    <property type="nucleotide sequence ID" value="NZ_CP031159.1"/>
</dbReference>
<name>A0A345IKJ0_9DEIO</name>
<organism evidence="2 3">
    <name type="scientific">Deinococcus wulumuqiensis</name>
    <dbReference type="NCBI Taxonomy" id="980427"/>
    <lineage>
        <taxon>Bacteria</taxon>
        <taxon>Thermotogati</taxon>
        <taxon>Deinococcota</taxon>
        <taxon>Deinococci</taxon>
        <taxon>Deinococcales</taxon>
        <taxon>Deinococcaceae</taxon>
        <taxon>Deinococcus</taxon>
    </lineage>
</organism>
<dbReference type="Proteomes" id="UP000253744">
    <property type="component" value="Plasmid pDrdA"/>
</dbReference>
<evidence type="ECO:0000313" key="2">
    <source>
        <dbReference type="EMBL" id="AXH00213.1"/>
    </source>
</evidence>
<keyword evidence="2" id="KW-0614">Plasmid</keyword>
<dbReference type="AlphaFoldDB" id="A0A345IKJ0"/>
<dbReference type="STRING" id="1288484.GCA_000348665_00568"/>
<dbReference type="KEGG" id="dwu:DVJ83_13470"/>
<dbReference type="Pfam" id="PF09348">
    <property type="entry name" value="DUF1990"/>
    <property type="match status" value="1"/>
</dbReference>
<gene>
    <name evidence="2" type="ORF">DVJ83_13470</name>
</gene>
<dbReference type="InterPro" id="IPR018960">
    <property type="entry name" value="DUF1990"/>
</dbReference>
<dbReference type="EMBL" id="CP031159">
    <property type="protein sequence ID" value="AXH00213.1"/>
    <property type="molecule type" value="Genomic_DNA"/>
</dbReference>
<protein>
    <submittedName>
        <fullName evidence="2">DUF1990 family protein</fullName>
    </submittedName>
</protein>
<evidence type="ECO:0000259" key="1">
    <source>
        <dbReference type="Pfam" id="PF09348"/>
    </source>
</evidence>
<sequence length="199" mass="22655">MTGESVKPEEHKDKQTASSGANNLLERRYWVEFQNPTLPAPELMRDIKLKIEHYSPGLLANFEKTVGEERELRVGDQFCIRILGPWNGDVRVTDVDDHSFTFETLKGHPEAGTICFSLTPHEYFADAWHFEIRSLAASRDGLVAFTYDTLGVGKKMQEKTWVSFCQRVVEKSGGQQLGDIQVRTLEKKEMPHEVKAEAE</sequence>
<feature type="domain" description="DUF1990" evidence="1">
    <location>
        <begin position="69"/>
        <end position="145"/>
    </location>
</feature>
<geneLocation type="plasmid" evidence="3">
    <name>pdrda</name>
</geneLocation>
<reference evidence="2 3" key="1">
    <citation type="submission" date="2018-07" db="EMBL/GenBank/DDBJ databases">
        <title>Complete Genome and Methylome Analysis of Deinococcus wulumuqiensis NEB 479.</title>
        <authorList>
            <person name="Fomenkov A."/>
            <person name="Luyten Y."/>
            <person name="Vincze T."/>
            <person name="Anton B.P."/>
            <person name="Clark T."/>
            <person name="Roberts R.J."/>
            <person name="Morgan R.D."/>
        </authorList>
    </citation>
    <scope>NUCLEOTIDE SEQUENCE [LARGE SCALE GENOMIC DNA]</scope>
    <source>
        <strain evidence="2 3">NEB 479</strain>
        <plasmid evidence="3">Plasmid pdrda</plasmid>
    </source>
</reference>
<evidence type="ECO:0000313" key="3">
    <source>
        <dbReference type="Proteomes" id="UP000253744"/>
    </source>
</evidence>
<accession>A0A345IKJ0</accession>
<proteinExistence type="predicted"/>